<evidence type="ECO:0000256" key="13">
    <source>
        <dbReference type="ARBA" id="ARBA00030410"/>
    </source>
</evidence>
<dbReference type="Proteomes" id="UP000008143">
    <property type="component" value="Chromosome 2"/>
</dbReference>
<dbReference type="InterPro" id="IPR001675">
    <property type="entry name" value="Glyco_trans_29"/>
</dbReference>
<evidence type="ECO:0000313" key="23">
    <source>
        <dbReference type="RefSeq" id="XP_012812139.2"/>
    </source>
</evidence>
<name>A0A803KJT3_XENTR</name>
<dbReference type="GO" id="GO:0003835">
    <property type="term" value="F:beta-galactoside alpha-2,6-sialyltransferase activity"/>
    <property type="evidence" value="ECO:0007669"/>
    <property type="project" value="UniProtKB-EC"/>
</dbReference>
<dbReference type="RefSeq" id="XP_012812139.2">
    <property type="nucleotide sequence ID" value="XM_012956685.3"/>
</dbReference>
<dbReference type="CDD" id="cd23986">
    <property type="entry name" value="GT29_ST6GAL2"/>
    <property type="match status" value="1"/>
</dbReference>
<dbReference type="PANTHER" id="PTHR46059:SF3">
    <property type="entry name" value="BETA-GALACTOSIDE ALPHA-2,6-SIALYLTRANSFERASE 2"/>
    <property type="match status" value="1"/>
</dbReference>
<dbReference type="Xenbase" id="XB-GENE-990439">
    <property type="gene designation" value="st6gal2"/>
</dbReference>
<gene>
    <name evidence="19 21 22 23 24" type="primary">st6gal2</name>
    <name evidence="21 22 23" type="synonym">ST6Gal II</name>
</gene>
<comment type="similarity">
    <text evidence="2">Belongs to the glycosyltransferase 29 family.</text>
</comment>
<dbReference type="RefSeq" id="XP_012812138.2">
    <property type="nucleotide sequence ID" value="XM_012956684.3"/>
</dbReference>
<comment type="subcellular location">
    <subcellularLocation>
        <location evidence="1">Golgi apparatus</location>
        <location evidence="1">Golgi stack membrane</location>
        <topology evidence="1">Single-pass type II membrane protein</topology>
    </subcellularLocation>
</comment>
<evidence type="ECO:0000256" key="8">
    <source>
        <dbReference type="ARBA" id="ARBA00022989"/>
    </source>
</evidence>
<dbReference type="InterPro" id="IPR038578">
    <property type="entry name" value="GT29-like_sf"/>
</dbReference>
<keyword evidence="12" id="KW-0325">Glycoprotein</keyword>
<dbReference type="CTD" id="84620"/>
<evidence type="ECO:0000256" key="17">
    <source>
        <dbReference type="ARBA" id="ARBA00034329"/>
    </source>
</evidence>
<dbReference type="Gene3D" id="3.90.1480.20">
    <property type="entry name" value="Glycosyl transferase family 29"/>
    <property type="match status" value="1"/>
</dbReference>
<reference evidence="19" key="2">
    <citation type="submission" date="2011-06" db="UniProtKB">
        <authorList>
            <consortium name="Ensembl"/>
        </authorList>
    </citation>
    <scope>IDENTIFICATION</scope>
</reference>
<dbReference type="FunFam" id="3.90.1480.20:FF:000010">
    <property type="entry name" value="ST6 beta-galactoside alpha-2,6-sialyltransferase 2"/>
    <property type="match status" value="1"/>
</dbReference>
<evidence type="ECO:0000256" key="15">
    <source>
        <dbReference type="ARBA" id="ARBA00032076"/>
    </source>
</evidence>
<dbReference type="EC" id="2.4.3.1" evidence="17"/>
<evidence type="ECO:0000256" key="5">
    <source>
        <dbReference type="ARBA" id="ARBA00022679"/>
    </source>
</evidence>
<feature type="transmembrane region" description="Helical" evidence="18">
    <location>
        <begin position="12"/>
        <end position="30"/>
    </location>
</feature>
<keyword evidence="9" id="KW-0333">Golgi apparatus</keyword>
<evidence type="ECO:0000256" key="2">
    <source>
        <dbReference type="ARBA" id="ARBA00006003"/>
    </source>
</evidence>
<evidence type="ECO:0000256" key="9">
    <source>
        <dbReference type="ARBA" id="ARBA00023034"/>
    </source>
</evidence>
<dbReference type="GeneID" id="407846"/>
<reference evidence="21 22" key="3">
    <citation type="submission" date="2025-04" db="UniProtKB">
        <authorList>
            <consortium name="RefSeq"/>
        </authorList>
    </citation>
    <scope>IDENTIFICATION</scope>
    <source>
        <strain evidence="21 22">Nigerian</strain>
        <tissue evidence="21 22">Liver and blood</tissue>
    </source>
</reference>
<evidence type="ECO:0000256" key="1">
    <source>
        <dbReference type="ARBA" id="ARBA00004447"/>
    </source>
</evidence>
<keyword evidence="11" id="KW-1015">Disulfide bond</keyword>
<evidence type="ECO:0000313" key="19">
    <source>
        <dbReference type="Ensembl" id="ENSXETP00000022803"/>
    </source>
</evidence>
<evidence type="ECO:0000256" key="7">
    <source>
        <dbReference type="ARBA" id="ARBA00022968"/>
    </source>
</evidence>
<dbReference type="GO" id="GO:0032580">
    <property type="term" value="C:Golgi cisterna membrane"/>
    <property type="evidence" value="ECO:0007669"/>
    <property type="project" value="UniProtKB-SubCell"/>
</dbReference>
<evidence type="ECO:0000313" key="22">
    <source>
        <dbReference type="RefSeq" id="XP_012812138.2"/>
    </source>
</evidence>
<evidence type="ECO:0000256" key="11">
    <source>
        <dbReference type="ARBA" id="ARBA00023157"/>
    </source>
</evidence>
<dbReference type="Reactome" id="R-XTR-4085001">
    <property type="pathway name" value="Sialic acid metabolism"/>
</dbReference>
<evidence type="ECO:0000256" key="6">
    <source>
        <dbReference type="ARBA" id="ARBA00022692"/>
    </source>
</evidence>
<evidence type="ECO:0000313" key="24">
    <source>
        <dbReference type="Xenbase" id="XB-GENE-990439"/>
    </source>
</evidence>
<evidence type="ECO:0000256" key="10">
    <source>
        <dbReference type="ARBA" id="ARBA00023136"/>
    </source>
</evidence>
<dbReference type="PANTHER" id="PTHR46059">
    <property type="entry name" value="BETA-GALACTOSIDE ALPHA-2,6-SIALYLTRANSFERASE"/>
    <property type="match status" value="1"/>
</dbReference>
<evidence type="ECO:0000313" key="20">
    <source>
        <dbReference type="Proteomes" id="UP000008143"/>
    </source>
</evidence>
<dbReference type="Bgee" id="ENSXETG00000010382">
    <property type="expression patterns" value="Expressed in mesonephros and 11 other cell types or tissues"/>
</dbReference>
<accession>A0A803KJT3</accession>
<evidence type="ECO:0000313" key="21">
    <source>
        <dbReference type="RefSeq" id="XP_012812137.2"/>
    </source>
</evidence>
<dbReference type="Pfam" id="PF00777">
    <property type="entry name" value="Glyco_transf_29"/>
    <property type="match status" value="1"/>
</dbReference>
<organism evidence="19">
    <name type="scientific">Xenopus tropicalis</name>
    <name type="common">Western clawed frog</name>
    <name type="synonym">Silurana tropicalis</name>
    <dbReference type="NCBI Taxonomy" id="8364"/>
    <lineage>
        <taxon>Eukaryota</taxon>
        <taxon>Metazoa</taxon>
        <taxon>Chordata</taxon>
        <taxon>Craniata</taxon>
        <taxon>Vertebrata</taxon>
        <taxon>Euteleostomi</taxon>
        <taxon>Amphibia</taxon>
        <taxon>Batrachia</taxon>
        <taxon>Anura</taxon>
        <taxon>Pipoidea</taxon>
        <taxon>Pipidae</taxon>
        <taxon>Xenopodinae</taxon>
        <taxon>Xenopus</taxon>
        <taxon>Silurana</taxon>
    </lineage>
</organism>
<dbReference type="GeneTree" id="ENSGT00940000158714"/>
<keyword evidence="4" id="KW-0328">Glycosyltransferase</keyword>
<proteinExistence type="inferred from homology"/>
<keyword evidence="7" id="KW-0735">Signal-anchor</keyword>
<comment type="catalytic activity">
    <reaction evidence="16">
        <text>a beta-D-galactoside + CMP-N-acetyl-beta-neuraminate = an N-acetyl-alpha-neuraminyl-(2-&gt;6)-beta-D-galactosyl derivative + CMP + H(+)</text>
        <dbReference type="Rhea" id="RHEA:52104"/>
        <dbReference type="ChEBI" id="CHEBI:15378"/>
        <dbReference type="ChEBI" id="CHEBI:28034"/>
        <dbReference type="ChEBI" id="CHEBI:57812"/>
        <dbReference type="ChEBI" id="CHEBI:60377"/>
        <dbReference type="ChEBI" id="CHEBI:136398"/>
        <dbReference type="EC" id="2.4.3.1"/>
    </reaction>
</comment>
<sequence length="518" mass="60180">MKPNLKQWKQFMLFGICAWGLLFLVIFVYFTDSNSVEPVPSAFSYVESKKHFPLQGKQRAIMGAHQDQLFSYAIDDQDLLKEGILDSFIVGPGSMKKMAGADNYFESEQEFIMSKKHKSPLRNNREDDDDDEIYLHKNIDSVSGKKAPAYGKRYYHDTQRQHKKIRRNMQRKKQHMIEDSYDWNGFSSSMSKSFLQKLWKGNVSSKMLTPRLQKARREYLRANKLGVNFNGKQNSRKLNPQELLCVLKDRAQVKTLDGKDAPFSSLGWEKYFPKIALNKLYPHGFSTCAVVSSAGAILNSSLGAEIDSHDAVLRFNSAPTRNYEKDVGNKTTLRIINSQILTNPNHHFTDSSLYKDVTLIAWDPSPYYADLHMWYHKPDYNLFPPYEKHRKRNPDQPFYILHPKFTWELWKIIQENSNEKIQPNPPSSGFIGILIMMSMCRTVHVYEYIPSYRQTDLCHYHEQYYDAACTLGAYHPLLYEKMLIQRINQGTEDNLLRKGKVILPGFSSIHCPIKDHIT</sequence>
<dbReference type="AGR" id="Xenbase:XB-GENE-990439"/>
<evidence type="ECO:0000256" key="3">
    <source>
        <dbReference type="ARBA" id="ARBA00020782"/>
    </source>
</evidence>
<keyword evidence="8 18" id="KW-1133">Transmembrane helix</keyword>
<dbReference type="RefSeq" id="XP_012812137.2">
    <property type="nucleotide sequence ID" value="XM_012956683.3"/>
</dbReference>
<evidence type="ECO:0000256" key="16">
    <source>
        <dbReference type="ARBA" id="ARBA00034249"/>
    </source>
</evidence>
<dbReference type="AlphaFoldDB" id="A0A803KJT3"/>
<dbReference type="Ensembl" id="ENSXETT00000022803">
    <property type="protein sequence ID" value="ENSXETP00000022803"/>
    <property type="gene ID" value="ENSXETG00000010382"/>
</dbReference>
<keyword evidence="10 18" id="KW-0472">Membrane</keyword>
<evidence type="ECO:0000256" key="14">
    <source>
        <dbReference type="ARBA" id="ARBA00030509"/>
    </source>
</evidence>
<keyword evidence="20" id="KW-1185">Reference proteome</keyword>
<reference evidence="19" key="1">
    <citation type="journal article" date="2010" name="Science">
        <title>The genome of the Western clawed frog Xenopus tropicalis.</title>
        <authorList>
            <person name="Hellsten U."/>
            <person name="Harland R.M."/>
            <person name="Gilchrist M.J."/>
            <person name="Hendrix D."/>
            <person name="Jurka J."/>
            <person name="Kapitonov V."/>
            <person name="Ovcharenko I."/>
            <person name="Putnam N.H."/>
            <person name="Shu S."/>
            <person name="Taher L."/>
            <person name="Blitz I.L."/>
            <person name="Blumberg B."/>
            <person name="Dichmann D.S."/>
            <person name="Dubchak I."/>
            <person name="Amaya E."/>
            <person name="Detter J.C."/>
            <person name="Fletcher R."/>
            <person name="Gerhard D.S."/>
            <person name="Goodstein D."/>
            <person name="Graves T."/>
            <person name="Grigoriev I.V."/>
            <person name="Grimwood J."/>
            <person name="Kawashima T."/>
            <person name="Lindquist E."/>
            <person name="Lucas S.M."/>
            <person name="Mead P.E."/>
            <person name="Mitros T."/>
            <person name="Ogino H."/>
            <person name="Ohta Y."/>
            <person name="Poliakov A.V."/>
            <person name="Pollet N."/>
            <person name="Robert J."/>
            <person name="Salamov A."/>
            <person name="Sater A.K."/>
            <person name="Schmutz J."/>
            <person name="Terry A."/>
            <person name="Vize P.D."/>
            <person name="Warren W.C."/>
            <person name="Wells D."/>
            <person name="Wills A."/>
            <person name="Wilson R.K."/>
            <person name="Zimmerman L.B."/>
            <person name="Zorn A.M."/>
            <person name="Grainger R."/>
            <person name="Grammer T."/>
            <person name="Khokha M.K."/>
            <person name="Richardson P.M."/>
            <person name="Rokhsar D.S."/>
        </authorList>
    </citation>
    <scope>NUCLEOTIDE SEQUENCE [LARGE SCALE GENOMIC DNA]</scope>
    <source>
        <strain evidence="19">Nigerian</strain>
    </source>
</reference>
<evidence type="ECO:0000256" key="12">
    <source>
        <dbReference type="ARBA" id="ARBA00023180"/>
    </source>
</evidence>
<protein>
    <recommendedName>
        <fullName evidence="3">Beta-galactoside alpha-2,6-sialyltransferase 2</fullName>
        <ecNumber evidence="17">2.4.3.1</ecNumber>
    </recommendedName>
    <alternativeName>
        <fullName evidence="14">CMP-N-acetylneuraminate-beta-galactosamide-alpha-2,6-sialyltransferase 2</fullName>
    </alternativeName>
    <alternativeName>
        <fullName evidence="13">ST6Gal II</fullName>
    </alternativeName>
    <alternativeName>
        <fullName evidence="15">Sialyltransferase 2</fullName>
    </alternativeName>
</protein>
<keyword evidence="5" id="KW-0808">Transferase</keyword>
<evidence type="ECO:0000256" key="4">
    <source>
        <dbReference type="ARBA" id="ARBA00022676"/>
    </source>
</evidence>
<keyword evidence="6 18" id="KW-0812">Transmembrane</keyword>
<evidence type="ECO:0000256" key="18">
    <source>
        <dbReference type="SAM" id="Phobius"/>
    </source>
</evidence>